<reference evidence="2" key="1">
    <citation type="journal article" date="2021" name="PeerJ">
        <title>Extensive microbial diversity within the chicken gut microbiome revealed by metagenomics and culture.</title>
        <authorList>
            <person name="Gilroy R."/>
            <person name="Ravi A."/>
            <person name="Getino M."/>
            <person name="Pursley I."/>
            <person name="Horton D.L."/>
            <person name="Alikhan N.F."/>
            <person name="Baker D."/>
            <person name="Gharbi K."/>
            <person name="Hall N."/>
            <person name="Watson M."/>
            <person name="Adriaenssens E.M."/>
            <person name="Foster-Nyarko E."/>
            <person name="Jarju S."/>
            <person name="Secka A."/>
            <person name="Antonio M."/>
            <person name="Oren A."/>
            <person name="Chaudhuri R.R."/>
            <person name="La Ragione R."/>
            <person name="Hildebrand F."/>
            <person name="Pallen M.J."/>
        </authorList>
    </citation>
    <scope>NUCLEOTIDE SEQUENCE</scope>
    <source>
        <strain evidence="2">14324</strain>
    </source>
</reference>
<feature type="transmembrane region" description="Helical" evidence="1">
    <location>
        <begin position="14"/>
        <end position="35"/>
    </location>
</feature>
<accession>A0A9D2DU12</accession>
<feature type="transmembrane region" description="Helical" evidence="1">
    <location>
        <begin position="113"/>
        <end position="132"/>
    </location>
</feature>
<protein>
    <submittedName>
        <fullName evidence="2">DUF2752 domain-containing protein</fullName>
    </submittedName>
</protein>
<keyword evidence="1" id="KW-0472">Membrane</keyword>
<name>A0A9D2DU12_9FIRM</name>
<sequence>MYQKEKISSQQKRFYLLGWLLLAGCILFYLLLLYVPAIRRIPCWFRLFTGFYCPGCGATRAFVLLCRGRLCDSIFYYPAVLYAAVLYIWFMVSNTIHLVSKGRIPIGLKFRNLYLYIGILLILRNWIVKNLALLL</sequence>
<keyword evidence="1" id="KW-0812">Transmembrane</keyword>
<evidence type="ECO:0000313" key="2">
    <source>
        <dbReference type="EMBL" id="HIZ22989.1"/>
    </source>
</evidence>
<dbReference type="Pfam" id="PF10825">
    <property type="entry name" value="DUF2752"/>
    <property type="match status" value="1"/>
</dbReference>
<keyword evidence="1" id="KW-1133">Transmembrane helix</keyword>
<comment type="caution">
    <text evidence="2">The sequence shown here is derived from an EMBL/GenBank/DDBJ whole genome shotgun (WGS) entry which is preliminary data.</text>
</comment>
<dbReference type="InterPro" id="IPR021215">
    <property type="entry name" value="DUF2752"/>
</dbReference>
<dbReference type="AlphaFoldDB" id="A0A9D2DU12"/>
<reference evidence="2" key="2">
    <citation type="submission" date="2021-04" db="EMBL/GenBank/DDBJ databases">
        <authorList>
            <person name="Gilroy R."/>
        </authorList>
    </citation>
    <scope>NUCLEOTIDE SEQUENCE</scope>
    <source>
        <strain evidence="2">14324</strain>
    </source>
</reference>
<organism evidence="2 3">
    <name type="scientific">Candidatus Blautia faecigallinarum</name>
    <dbReference type="NCBI Taxonomy" id="2838488"/>
    <lineage>
        <taxon>Bacteria</taxon>
        <taxon>Bacillati</taxon>
        <taxon>Bacillota</taxon>
        <taxon>Clostridia</taxon>
        <taxon>Lachnospirales</taxon>
        <taxon>Lachnospiraceae</taxon>
        <taxon>Blautia</taxon>
    </lineage>
</organism>
<evidence type="ECO:0000313" key="3">
    <source>
        <dbReference type="Proteomes" id="UP000824041"/>
    </source>
</evidence>
<dbReference type="PROSITE" id="PS51257">
    <property type="entry name" value="PROKAR_LIPOPROTEIN"/>
    <property type="match status" value="1"/>
</dbReference>
<dbReference type="EMBL" id="DXBU01000127">
    <property type="protein sequence ID" value="HIZ22989.1"/>
    <property type="molecule type" value="Genomic_DNA"/>
</dbReference>
<evidence type="ECO:0000256" key="1">
    <source>
        <dbReference type="SAM" id="Phobius"/>
    </source>
</evidence>
<feature type="transmembrane region" description="Helical" evidence="1">
    <location>
        <begin position="74"/>
        <end position="92"/>
    </location>
</feature>
<proteinExistence type="predicted"/>
<dbReference type="Proteomes" id="UP000824041">
    <property type="component" value="Unassembled WGS sequence"/>
</dbReference>
<gene>
    <name evidence="2" type="ORF">IAA21_09375</name>
</gene>